<dbReference type="AlphaFoldDB" id="A0A0D0EAU0"/>
<organism evidence="2 3">
    <name type="scientific">Paxillus rubicundulus Ve08.2h10</name>
    <dbReference type="NCBI Taxonomy" id="930991"/>
    <lineage>
        <taxon>Eukaryota</taxon>
        <taxon>Fungi</taxon>
        <taxon>Dikarya</taxon>
        <taxon>Basidiomycota</taxon>
        <taxon>Agaricomycotina</taxon>
        <taxon>Agaricomycetes</taxon>
        <taxon>Agaricomycetidae</taxon>
        <taxon>Boletales</taxon>
        <taxon>Paxilineae</taxon>
        <taxon>Paxillaceae</taxon>
        <taxon>Paxillus</taxon>
    </lineage>
</organism>
<accession>A0A0D0EAU0</accession>
<reference evidence="3" key="2">
    <citation type="submission" date="2015-01" db="EMBL/GenBank/DDBJ databases">
        <title>Evolutionary Origins and Diversification of the Mycorrhizal Mutualists.</title>
        <authorList>
            <consortium name="DOE Joint Genome Institute"/>
            <consortium name="Mycorrhizal Genomics Consortium"/>
            <person name="Kohler A."/>
            <person name="Kuo A."/>
            <person name="Nagy L.G."/>
            <person name="Floudas D."/>
            <person name="Copeland A."/>
            <person name="Barry K.W."/>
            <person name="Cichocki N."/>
            <person name="Veneault-Fourrey C."/>
            <person name="LaButti K."/>
            <person name="Lindquist E.A."/>
            <person name="Lipzen A."/>
            <person name="Lundell T."/>
            <person name="Morin E."/>
            <person name="Murat C."/>
            <person name="Riley R."/>
            <person name="Ohm R."/>
            <person name="Sun H."/>
            <person name="Tunlid A."/>
            <person name="Henrissat B."/>
            <person name="Grigoriev I.V."/>
            <person name="Hibbett D.S."/>
            <person name="Martin F."/>
        </authorList>
    </citation>
    <scope>NUCLEOTIDE SEQUENCE [LARGE SCALE GENOMIC DNA]</scope>
    <source>
        <strain evidence="3">Ve08.2h10</strain>
    </source>
</reference>
<dbReference type="STRING" id="930991.A0A0D0EAU0"/>
<sequence length="190" mass="21453">TEVFWTPGDQADWEAALARLTASAGFPLWWVENPKWKKLCDCFLTKAKNLSSKVLTNCLIPDVLNRLKASAQEECWGSEVMLQCDGWTGENHHHLIGFMMTSQQKLYTIHVHDTSKDPKTAEELLKQMLLAIGSIEMEWGATVIACTMDAPGESVKARCLLQQKFLHLIVPDCLAHQWNLIVGDLFKVKD</sequence>
<evidence type="ECO:0000313" key="2">
    <source>
        <dbReference type="EMBL" id="KIL00680.1"/>
    </source>
</evidence>
<dbReference type="InParanoid" id="A0A0D0EAU0"/>
<dbReference type="HOGENOM" id="CLU_103447_0_0_1"/>
<dbReference type="Pfam" id="PF04937">
    <property type="entry name" value="DUF659"/>
    <property type="match status" value="1"/>
</dbReference>
<protein>
    <submittedName>
        <fullName evidence="2">Unplaced genomic scaffold scaffold_6, whole genome shotgun sequence</fullName>
    </submittedName>
</protein>
<feature type="non-terminal residue" evidence="2">
    <location>
        <position position="1"/>
    </location>
</feature>
<dbReference type="InterPro" id="IPR007021">
    <property type="entry name" value="DUF659"/>
</dbReference>
<dbReference type="EMBL" id="KN824828">
    <property type="protein sequence ID" value="KIL00680.1"/>
    <property type="molecule type" value="Genomic_DNA"/>
</dbReference>
<keyword evidence="3" id="KW-1185">Reference proteome</keyword>
<dbReference type="Proteomes" id="UP000054538">
    <property type="component" value="Unassembled WGS sequence"/>
</dbReference>
<feature type="domain" description="DUF659" evidence="1">
    <location>
        <begin position="49"/>
        <end position="188"/>
    </location>
</feature>
<gene>
    <name evidence="2" type="ORF">PAXRUDRAFT_122143</name>
</gene>
<dbReference type="OrthoDB" id="2423954at2759"/>
<evidence type="ECO:0000313" key="3">
    <source>
        <dbReference type="Proteomes" id="UP000054538"/>
    </source>
</evidence>
<feature type="non-terminal residue" evidence="2">
    <location>
        <position position="190"/>
    </location>
</feature>
<reference evidence="2 3" key="1">
    <citation type="submission" date="2014-04" db="EMBL/GenBank/DDBJ databases">
        <authorList>
            <consortium name="DOE Joint Genome Institute"/>
            <person name="Kuo A."/>
            <person name="Kohler A."/>
            <person name="Jargeat P."/>
            <person name="Nagy L.G."/>
            <person name="Floudas D."/>
            <person name="Copeland A."/>
            <person name="Barry K.W."/>
            <person name="Cichocki N."/>
            <person name="Veneault-Fourrey C."/>
            <person name="LaButti K."/>
            <person name="Lindquist E.A."/>
            <person name="Lipzen A."/>
            <person name="Lundell T."/>
            <person name="Morin E."/>
            <person name="Murat C."/>
            <person name="Sun H."/>
            <person name="Tunlid A."/>
            <person name="Henrissat B."/>
            <person name="Grigoriev I.V."/>
            <person name="Hibbett D.S."/>
            <person name="Martin F."/>
            <person name="Nordberg H.P."/>
            <person name="Cantor M.N."/>
            <person name="Hua S.X."/>
        </authorList>
    </citation>
    <scope>NUCLEOTIDE SEQUENCE [LARGE SCALE GENOMIC DNA]</scope>
    <source>
        <strain evidence="2 3">Ve08.2h10</strain>
    </source>
</reference>
<dbReference type="InterPro" id="IPR012337">
    <property type="entry name" value="RNaseH-like_sf"/>
</dbReference>
<dbReference type="SUPFAM" id="SSF53098">
    <property type="entry name" value="Ribonuclease H-like"/>
    <property type="match status" value="1"/>
</dbReference>
<evidence type="ECO:0000259" key="1">
    <source>
        <dbReference type="Pfam" id="PF04937"/>
    </source>
</evidence>
<name>A0A0D0EAU0_9AGAM</name>
<proteinExistence type="predicted"/>